<name>A0A917HG33_9BACI</name>
<reference evidence="5" key="1">
    <citation type="journal article" date="2014" name="Int. J. Syst. Evol. Microbiol.">
        <title>Complete genome sequence of Corynebacterium casei LMG S-19264T (=DSM 44701T), isolated from a smear-ripened cheese.</title>
        <authorList>
            <consortium name="US DOE Joint Genome Institute (JGI-PGF)"/>
            <person name="Walter F."/>
            <person name="Albersmeier A."/>
            <person name="Kalinowski J."/>
            <person name="Ruckert C."/>
        </authorList>
    </citation>
    <scope>NUCLEOTIDE SEQUENCE</scope>
    <source>
        <strain evidence="5">CGMCC 1.12754</strain>
    </source>
</reference>
<dbReference type="InterPro" id="IPR035994">
    <property type="entry name" value="Nucleoside_phosphorylase_sf"/>
</dbReference>
<protein>
    <recommendedName>
        <fullName evidence="2">Uridine phosphorylase</fullName>
        <ecNumber evidence="1">2.4.2.3</ecNumber>
    </recommendedName>
</protein>
<accession>A0A917HG33</accession>
<dbReference type="Proteomes" id="UP000622860">
    <property type="component" value="Unassembled WGS sequence"/>
</dbReference>
<evidence type="ECO:0000259" key="4">
    <source>
        <dbReference type="Pfam" id="PF01048"/>
    </source>
</evidence>
<dbReference type="Gene3D" id="3.40.50.1580">
    <property type="entry name" value="Nucleoside phosphorylase domain"/>
    <property type="match status" value="1"/>
</dbReference>
<dbReference type="EC" id="2.4.2.3" evidence="1"/>
<dbReference type="GO" id="GO:0004850">
    <property type="term" value="F:uridine phosphorylase activity"/>
    <property type="evidence" value="ECO:0007669"/>
    <property type="project" value="UniProtKB-EC"/>
</dbReference>
<dbReference type="CDD" id="cd17767">
    <property type="entry name" value="UP_EcUdp-like"/>
    <property type="match status" value="1"/>
</dbReference>
<feature type="domain" description="Nucleoside phosphorylase" evidence="4">
    <location>
        <begin position="18"/>
        <end position="227"/>
    </location>
</feature>
<sequence length="247" mass="27157">MENIHLKTITQDDLGEVTLLVGDPGRVELISANWDESRLLVENREFILVSGKWKGNIVSICSTGIGVGSTEIAIIELIQSGAKKLVRLGGCGSWKGDIAAGDLLMNHAMVRDPGMLSAYVSDNYPAVADVNLLQEIKFSAIQSGFSVHTGIGMTTQSYYLGQGRVHDIPNGPQPNDDFMTYWQNRNVINAEMESAVLFLLASIYDIPAANCLVVHVNRIDDQWVPDEKYHRYHEKAAIAVLNACINK</sequence>
<evidence type="ECO:0000313" key="5">
    <source>
        <dbReference type="EMBL" id="GGG78541.1"/>
    </source>
</evidence>
<dbReference type="GO" id="GO:0005829">
    <property type="term" value="C:cytosol"/>
    <property type="evidence" value="ECO:0007669"/>
    <property type="project" value="TreeGrafter"/>
</dbReference>
<evidence type="ECO:0000256" key="2">
    <source>
        <dbReference type="ARBA" id="ARBA00021980"/>
    </source>
</evidence>
<evidence type="ECO:0000256" key="3">
    <source>
        <dbReference type="ARBA" id="ARBA00048447"/>
    </source>
</evidence>
<dbReference type="PANTHER" id="PTHR43691">
    <property type="entry name" value="URIDINE PHOSPHORYLASE"/>
    <property type="match status" value="1"/>
</dbReference>
<comment type="catalytic activity">
    <reaction evidence="3">
        <text>uridine + phosphate = alpha-D-ribose 1-phosphate + uracil</text>
        <dbReference type="Rhea" id="RHEA:24388"/>
        <dbReference type="ChEBI" id="CHEBI:16704"/>
        <dbReference type="ChEBI" id="CHEBI:17568"/>
        <dbReference type="ChEBI" id="CHEBI:43474"/>
        <dbReference type="ChEBI" id="CHEBI:57720"/>
        <dbReference type="EC" id="2.4.2.3"/>
    </reaction>
</comment>
<evidence type="ECO:0000313" key="6">
    <source>
        <dbReference type="Proteomes" id="UP000622860"/>
    </source>
</evidence>
<gene>
    <name evidence="5" type="ORF">GCM10011398_24780</name>
</gene>
<keyword evidence="6" id="KW-1185">Reference proteome</keyword>
<proteinExistence type="predicted"/>
<organism evidence="5 6">
    <name type="scientific">Virgibacillus oceani</name>
    <dbReference type="NCBI Taxonomy" id="1479511"/>
    <lineage>
        <taxon>Bacteria</taxon>
        <taxon>Bacillati</taxon>
        <taxon>Bacillota</taxon>
        <taxon>Bacilli</taxon>
        <taxon>Bacillales</taxon>
        <taxon>Bacillaceae</taxon>
        <taxon>Virgibacillus</taxon>
    </lineage>
</organism>
<dbReference type="EMBL" id="BMFR01000010">
    <property type="protein sequence ID" value="GGG78541.1"/>
    <property type="molecule type" value="Genomic_DNA"/>
</dbReference>
<dbReference type="Pfam" id="PF01048">
    <property type="entry name" value="PNP_UDP_1"/>
    <property type="match status" value="1"/>
</dbReference>
<reference evidence="5" key="2">
    <citation type="submission" date="2020-09" db="EMBL/GenBank/DDBJ databases">
        <authorList>
            <person name="Sun Q."/>
            <person name="Zhou Y."/>
        </authorList>
    </citation>
    <scope>NUCLEOTIDE SEQUENCE</scope>
    <source>
        <strain evidence="5">CGMCC 1.12754</strain>
    </source>
</reference>
<dbReference type="AlphaFoldDB" id="A0A917HG33"/>
<comment type="caution">
    <text evidence="5">The sequence shown here is derived from an EMBL/GenBank/DDBJ whole genome shotgun (WGS) entry which is preliminary data.</text>
</comment>
<dbReference type="GO" id="GO:0009116">
    <property type="term" value="P:nucleoside metabolic process"/>
    <property type="evidence" value="ECO:0007669"/>
    <property type="project" value="InterPro"/>
</dbReference>
<dbReference type="RefSeq" id="WP_188455698.1">
    <property type="nucleotide sequence ID" value="NZ_BMFR01000010.1"/>
</dbReference>
<dbReference type="InterPro" id="IPR000845">
    <property type="entry name" value="Nucleoside_phosphorylase_d"/>
</dbReference>
<dbReference type="PANTHER" id="PTHR43691:SF11">
    <property type="entry name" value="FI09636P-RELATED"/>
    <property type="match status" value="1"/>
</dbReference>
<evidence type="ECO:0000256" key="1">
    <source>
        <dbReference type="ARBA" id="ARBA00011888"/>
    </source>
</evidence>
<dbReference type="SUPFAM" id="SSF53167">
    <property type="entry name" value="Purine and uridine phosphorylases"/>
    <property type="match status" value="1"/>
</dbReference>